<name>A0AAU9U550_EUPED</name>
<sequence>MAESVMITQEIISNDNSTKEFLILEKNCETFKDSDEEIKMIFNEIKKLSNTKNKDTEIGEDVDDVELILRRAEDIAHETENILKSSPIATVVNGIRPYNDTDIPHIKVTKPNDNEMRTVDTKTGKEKVRTFKINKSIFKYNFIF</sequence>
<proteinExistence type="predicted"/>
<comment type="caution">
    <text evidence="1">The sequence shown here is derived from an EMBL/GenBank/DDBJ whole genome shotgun (WGS) entry which is preliminary data.</text>
</comment>
<reference evidence="1" key="1">
    <citation type="submission" date="2022-03" db="EMBL/GenBank/DDBJ databases">
        <authorList>
            <person name="Tunstrom K."/>
        </authorList>
    </citation>
    <scope>NUCLEOTIDE SEQUENCE</scope>
</reference>
<protein>
    <submittedName>
        <fullName evidence="1">Uncharacterized protein</fullName>
    </submittedName>
</protein>
<dbReference type="Proteomes" id="UP001153954">
    <property type="component" value="Unassembled WGS sequence"/>
</dbReference>
<dbReference type="EMBL" id="CAKOGL010000012">
    <property type="protein sequence ID" value="CAH2093051.1"/>
    <property type="molecule type" value="Genomic_DNA"/>
</dbReference>
<accession>A0AAU9U550</accession>
<gene>
    <name evidence="1" type="ORF">EEDITHA_LOCUS8753</name>
</gene>
<evidence type="ECO:0000313" key="2">
    <source>
        <dbReference type="Proteomes" id="UP001153954"/>
    </source>
</evidence>
<dbReference type="AlphaFoldDB" id="A0AAU9U550"/>
<keyword evidence="2" id="KW-1185">Reference proteome</keyword>
<evidence type="ECO:0000313" key="1">
    <source>
        <dbReference type="EMBL" id="CAH2093051.1"/>
    </source>
</evidence>
<organism evidence="1 2">
    <name type="scientific">Euphydryas editha</name>
    <name type="common">Edith's checkerspot</name>
    <dbReference type="NCBI Taxonomy" id="104508"/>
    <lineage>
        <taxon>Eukaryota</taxon>
        <taxon>Metazoa</taxon>
        <taxon>Ecdysozoa</taxon>
        <taxon>Arthropoda</taxon>
        <taxon>Hexapoda</taxon>
        <taxon>Insecta</taxon>
        <taxon>Pterygota</taxon>
        <taxon>Neoptera</taxon>
        <taxon>Endopterygota</taxon>
        <taxon>Lepidoptera</taxon>
        <taxon>Glossata</taxon>
        <taxon>Ditrysia</taxon>
        <taxon>Papilionoidea</taxon>
        <taxon>Nymphalidae</taxon>
        <taxon>Nymphalinae</taxon>
        <taxon>Euphydryas</taxon>
    </lineage>
</organism>